<dbReference type="Gene3D" id="3.10.129.10">
    <property type="entry name" value="Hotdog Thioesterase"/>
    <property type="match status" value="1"/>
</dbReference>
<organism evidence="3 4">
    <name type="scientific">Streptomyces milbemycinicus</name>
    <dbReference type="NCBI Taxonomy" id="476552"/>
    <lineage>
        <taxon>Bacteria</taxon>
        <taxon>Bacillati</taxon>
        <taxon>Actinomycetota</taxon>
        <taxon>Actinomycetes</taxon>
        <taxon>Kitasatosporales</taxon>
        <taxon>Streptomycetaceae</taxon>
        <taxon>Streptomyces</taxon>
    </lineage>
</organism>
<feature type="domain" description="MaoC-like" evidence="2">
    <location>
        <begin position="13"/>
        <end position="120"/>
    </location>
</feature>
<dbReference type="SUPFAM" id="SSF54637">
    <property type="entry name" value="Thioesterase/thiol ester dehydrase-isomerase"/>
    <property type="match status" value="1"/>
</dbReference>
<evidence type="ECO:0000256" key="1">
    <source>
        <dbReference type="ARBA" id="ARBA00005254"/>
    </source>
</evidence>
<comment type="caution">
    <text evidence="3">The sequence shown here is derived from an EMBL/GenBank/DDBJ whole genome shotgun (WGS) entry which is preliminary data.</text>
</comment>
<dbReference type="Proteomes" id="UP001620295">
    <property type="component" value="Unassembled WGS sequence"/>
</dbReference>
<dbReference type="InterPro" id="IPR029069">
    <property type="entry name" value="HotDog_dom_sf"/>
</dbReference>
<name>A0ABW8LST1_9ACTN</name>
<protein>
    <submittedName>
        <fullName evidence="3">MaoC family dehydratase</fullName>
    </submittedName>
</protein>
<dbReference type="InterPro" id="IPR003965">
    <property type="entry name" value="Fatty_acid_synthase"/>
</dbReference>
<evidence type="ECO:0000313" key="4">
    <source>
        <dbReference type="Proteomes" id="UP001620295"/>
    </source>
</evidence>
<dbReference type="PRINTS" id="PR01483">
    <property type="entry name" value="FASYNTHASE"/>
</dbReference>
<keyword evidence="4" id="KW-1185">Reference proteome</keyword>
<gene>
    <name evidence="3" type="ORF">ACI2L5_29135</name>
</gene>
<dbReference type="EMBL" id="JBJDQH010000010">
    <property type="protein sequence ID" value="MFK4268972.1"/>
    <property type="molecule type" value="Genomic_DNA"/>
</dbReference>
<proteinExistence type="inferred from homology"/>
<reference evidence="3 4" key="1">
    <citation type="submission" date="2024-11" db="EMBL/GenBank/DDBJ databases">
        <title>The Natural Products Discovery Center: Release of the First 8490 Sequenced Strains for Exploring Actinobacteria Biosynthetic Diversity.</title>
        <authorList>
            <person name="Kalkreuter E."/>
            <person name="Kautsar S.A."/>
            <person name="Yang D."/>
            <person name="Bader C.D."/>
            <person name="Teijaro C.N."/>
            <person name="Fluegel L."/>
            <person name="Davis C.M."/>
            <person name="Simpson J.R."/>
            <person name="Lauterbach L."/>
            <person name="Steele A.D."/>
            <person name="Gui C."/>
            <person name="Meng S."/>
            <person name="Li G."/>
            <person name="Viehrig K."/>
            <person name="Ye F."/>
            <person name="Su P."/>
            <person name="Kiefer A.F."/>
            <person name="Nichols A."/>
            <person name="Cepeda A.J."/>
            <person name="Yan W."/>
            <person name="Fan B."/>
            <person name="Jiang Y."/>
            <person name="Adhikari A."/>
            <person name="Zheng C.-J."/>
            <person name="Schuster L."/>
            <person name="Cowan T.M."/>
            <person name="Smanski M.J."/>
            <person name="Chevrette M.G."/>
            <person name="De Carvalho L.P.S."/>
            <person name="Shen B."/>
        </authorList>
    </citation>
    <scope>NUCLEOTIDE SEQUENCE [LARGE SCALE GENOMIC DNA]</scope>
    <source>
        <strain evidence="3 4">NPDC020863</strain>
    </source>
</reference>
<dbReference type="Pfam" id="PF01575">
    <property type="entry name" value="MaoC_dehydratas"/>
    <property type="match status" value="1"/>
</dbReference>
<dbReference type="PANTHER" id="PTHR43841">
    <property type="entry name" value="3-HYDROXYACYL-THIOESTER DEHYDRATASE HTDX-RELATED"/>
    <property type="match status" value="1"/>
</dbReference>
<dbReference type="CDD" id="cd03453">
    <property type="entry name" value="SAV4209_like"/>
    <property type="match status" value="1"/>
</dbReference>
<accession>A0ABW8LST1</accession>
<dbReference type="PANTHER" id="PTHR43841:SF3">
    <property type="entry name" value="(3R)-HYDROXYACYL-ACP DEHYDRATASE SUBUNIT HADB"/>
    <property type="match status" value="1"/>
</dbReference>
<evidence type="ECO:0000259" key="2">
    <source>
        <dbReference type="Pfam" id="PF01575"/>
    </source>
</evidence>
<dbReference type="RefSeq" id="WP_358631086.1">
    <property type="nucleotide sequence ID" value="NZ_JBFACG010000017.1"/>
</dbReference>
<evidence type="ECO:0000313" key="3">
    <source>
        <dbReference type="EMBL" id="MFK4268972.1"/>
    </source>
</evidence>
<comment type="similarity">
    <text evidence="1">Belongs to the enoyl-CoA hydratase/isomerase family.</text>
</comment>
<dbReference type="InterPro" id="IPR002539">
    <property type="entry name" value="MaoC-like_dom"/>
</dbReference>
<sequence>MTAKVSYDDVEVGTELPAQEFPVTRADLVQYAGASGDFNPIHWNEKFAKEVGLPDVIAHGMFTMAEAGRVVTDWVGDPAAVVEYGVRFTKPVVVPNDEKGSAVEVTAKVAAKLDDEARTVRVDIVATSAGQKVLGRARAVVRLA</sequence>